<dbReference type="Gene3D" id="3.40.50.1820">
    <property type="entry name" value="alpha/beta hydrolase"/>
    <property type="match status" value="1"/>
</dbReference>
<keyword evidence="1" id="KW-0175">Coiled coil</keyword>
<organism evidence="2 3">
    <name type="scientific">Suilimivivens aceti</name>
    <dbReference type="NCBI Taxonomy" id="2981774"/>
    <lineage>
        <taxon>Bacteria</taxon>
        <taxon>Bacillati</taxon>
        <taxon>Bacillota</taxon>
        <taxon>Clostridia</taxon>
        <taxon>Lachnospirales</taxon>
        <taxon>Lachnospiraceae</taxon>
        <taxon>Suilimivivens</taxon>
    </lineage>
</organism>
<name>A0ABT2T1B9_9FIRM</name>
<dbReference type="RefSeq" id="WP_262573871.1">
    <property type="nucleotide sequence ID" value="NZ_JAOQKJ010000003.1"/>
</dbReference>
<dbReference type="InterPro" id="IPR029058">
    <property type="entry name" value="AB_hydrolase_fold"/>
</dbReference>
<evidence type="ECO:0000313" key="3">
    <source>
        <dbReference type="Proteomes" id="UP001652432"/>
    </source>
</evidence>
<dbReference type="SUPFAM" id="SSF53474">
    <property type="entry name" value="alpha/beta-Hydrolases"/>
    <property type="match status" value="1"/>
</dbReference>
<gene>
    <name evidence="2" type="ORF">OCV77_04365</name>
</gene>
<feature type="coiled-coil region" evidence="1">
    <location>
        <begin position="427"/>
        <end position="454"/>
    </location>
</feature>
<evidence type="ECO:0000256" key="1">
    <source>
        <dbReference type="SAM" id="Coils"/>
    </source>
</evidence>
<proteinExistence type="predicted"/>
<evidence type="ECO:0000313" key="2">
    <source>
        <dbReference type="EMBL" id="MCU6743742.1"/>
    </source>
</evidence>
<accession>A0ABT2T1B9</accession>
<dbReference type="Proteomes" id="UP001652432">
    <property type="component" value="Unassembled WGS sequence"/>
</dbReference>
<sequence length="461" mass="52291">MLTEEEISMVLNTYMYMNYKEAEDGMTLREILEEVQKLPEYQEGGRYYGEYSVVSEAAGDDRVGEMVIGSQSHLMGFDDGTCACTFSSKENDEVYVVYRGTGDGEWPDNGLGMTREKTLQQERALTYFETVVEKEGYQEGNRVIVTGHSKGGNKAQYVTMTTSYDGVVSACYNIDGQGFSEKAIARWKRSYSDHEYEARRSKITGIYGENDYIHVLGRSIVREDQTYYVKTPVAVENFAGYHDIKYMFAAPGKEQGEKTSMIFSGSKNSYVAEPGLLLACAAALSAEVMKMPEEKRDGAAAVLMQLMELSGKKKRGQNGEVLTKKDVEDFYGAGIPVILKSLLLTEEGRSVFFRLFQGRNLEAEMEGRQFVQIEKGGFDRALMVSEELLAGLSDCFERLERIQKQIPFWFRLGSAVDNRIVMQMNFLDGKKRELVKMKEKLQEIRGIYDRMDKQMEEEMAL</sequence>
<dbReference type="EMBL" id="JAOQKJ010000003">
    <property type="protein sequence ID" value="MCU6743742.1"/>
    <property type="molecule type" value="Genomic_DNA"/>
</dbReference>
<reference evidence="2 3" key="1">
    <citation type="journal article" date="2021" name="ISME Commun">
        <title>Automated analysis of genomic sequences facilitates high-throughput and comprehensive description of bacteria.</title>
        <authorList>
            <person name="Hitch T.C.A."/>
        </authorList>
    </citation>
    <scope>NUCLEOTIDE SEQUENCE [LARGE SCALE GENOMIC DNA]</scope>
    <source>
        <strain evidence="2 3">Sanger_18</strain>
    </source>
</reference>
<dbReference type="InterPro" id="IPR024499">
    <property type="entry name" value="Mbeg1-like"/>
</dbReference>
<comment type="caution">
    <text evidence="2">The sequence shown here is derived from an EMBL/GenBank/DDBJ whole genome shotgun (WGS) entry which is preliminary data.</text>
</comment>
<dbReference type="Pfam" id="PF11187">
    <property type="entry name" value="Mbeg1-like"/>
    <property type="match status" value="1"/>
</dbReference>
<keyword evidence="3" id="KW-1185">Reference proteome</keyword>
<protein>
    <submittedName>
        <fullName evidence="2">DUF2974 domain-containing protein</fullName>
    </submittedName>
</protein>